<dbReference type="Proteomes" id="UP000619265">
    <property type="component" value="Unassembled WGS sequence"/>
</dbReference>
<dbReference type="GO" id="GO:0016020">
    <property type="term" value="C:membrane"/>
    <property type="evidence" value="ECO:0007669"/>
    <property type="project" value="UniProtKB-SubCell"/>
</dbReference>
<evidence type="ECO:0000256" key="4">
    <source>
        <dbReference type="ARBA" id="ARBA00023136"/>
    </source>
</evidence>
<gene>
    <name evidence="7" type="ORF">F2P56_008321</name>
</gene>
<feature type="transmembrane region" description="Helical" evidence="6">
    <location>
        <begin position="29"/>
        <end position="51"/>
    </location>
</feature>
<comment type="subcellular location">
    <subcellularLocation>
        <location evidence="1">Membrane</location>
        <topology evidence="1">Multi-pass membrane protein</topology>
    </subcellularLocation>
</comment>
<keyword evidence="4 6" id="KW-0472">Membrane</keyword>
<reference evidence="7" key="1">
    <citation type="submission" date="2015-10" db="EMBL/GenBank/DDBJ databases">
        <authorList>
            <person name="Martinez-Garcia P.J."/>
            <person name="Crepeau M.W."/>
            <person name="Puiu D."/>
            <person name="Gonzalez-Ibeas D."/>
            <person name="Whalen J."/>
            <person name="Stevens K."/>
            <person name="Paul R."/>
            <person name="Butterfield T."/>
            <person name="Britton M."/>
            <person name="Reagan R."/>
            <person name="Chakraborty S."/>
            <person name="Walawage S.L."/>
            <person name="Vasquez-Gross H.A."/>
            <person name="Cardeno C."/>
            <person name="Famula R."/>
            <person name="Pratt K."/>
            <person name="Kuruganti S."/>
            <person name="Aradhya M.K."/>
            <person name="Leslie C.A."/>
            <person name="Dandekar A.M."/>
            <person name="Salzberg S.L."/>
            <person name="Wegrzyn J.L."/>
            <person name="Langley C.H."/>
            <person name="Neale D.B."/>
        </authorList>
    </citation>
    <scope>NUCLEOTIDE SEQUENCE</scope>
    <source>
        <tissue evidence="7">Leaves</tissue>
    </source>
</reference>
<keyword evidence="2 6" id="KW-0812">Transmembrane</keyword>
<evidence type="ECO:0000256" key="3">
    <source>
        <dbReference type="ARBA" id="ARBA00022989"/>
    </source>
</evidence>
<evidence type="ECO:0000256" key="1">
    <source>
        <dbReference type="ARBA" id="ARBA00004141"/>
    </source>
</evidence>
<protein>
    <recommendedName>
        <fullName evidence="9">LIMR family protein</fullName>
    </recommendedName>
</protein>
<feature type="transmembrane region" description="Helical" evidence="6">
    <location>
        <begin position="397"/>
        <end position="424"/>
    </location>
</feature>
<feature type="transmembrane region" description="Helical" evidence="6">
    <location>
        <begin position="354"/>
        <end position="377"/>
    </location>
</feature>
<dbReference type="PANTHER" id="PTHR31652:SF0">
    <property type="entry name" value="LIMR FAMILY PROTEIN DDB_G0283707-RELATED"/>
    <property type="match status" value="1"/>
</dbReference>
<accession>A0A834CV15</accession>
<feature type="transmembrane region" description="Helical" evidence="6">
    <location>
        <begin position="497"/>
        <end position="516"/>
    </location>
</feature>
<dbReference type="AlphaFoldDB" id="A0A834CV15"/>
<feature type="transmembrane region" description="Helical" evidence="6">
    <location>
        <begin position="63"/>
        <end position="83"/>
    </location>
</feature>
<feature type="transmembrane region" description="Helical" evidence="6">
    <location>
        <begin position="444"/>
        <end position="469"/>
    </location>
</feature>
<name>A0A834CV15_JUGRE</name>
<evidence type="ECO:0000256" key="5">
    <source>
        <dbReference type="SAM" id="Coils"/>
    </source>
</evidence>
<keyword evidence="3 6" id="KW-1133">Transmembrane helix</keyword>
<evidence type="ECO:0000313" key="8">
    <source>
        <dbReference type="Proteomes" id="UP000619265"/>
    </source>
</evidence>
<sequence length="531" mass="59316">PKRKKKKRKTRRVSISSIRELQTMGDFNLALVIVAIVVCILVFIFNVYLLVNYQHPDDANQAYFPKFVVVLGLSVAAISILMLPADVANRQACRHSIYNGACNLTLPMKDLWLAVYILDAVLVFFVIPFAMFYYEGDQEKSVGKRIKSALLWVVTTAIVCGLLLGILYGLIGKVDFTVMHLSSTTTSFPSTWDFSSSQQCIGGTHQCSAYSASASSEKTWTMRTTFPEYVVALATIVGSVLFAIFGGVGIACLPLGLIFAFIRRPKAVITRSQYIKEATELGKKAREMKKAADNLRQEEKSGSKGRKWRKNVKAVEKELLQLEEDVKLLEEMYPQGEKAETSWAMTILGYLAKLVLGILGLIVSVAWVAHIVIYLLINPPLSPFLNEVFIKLDDIWGLLGTAAFAFFCFYLLLAVIAGAMMLGLRLVFITIHPMKWGATLMNSFLFNVGLILLCSISVIQFCSTAFAYYAQATAAQEIFGHTLQSLRGIRYLYKYNVFQIAFVCLAGLTFVYYAAFGWRRRKPSGRFQLST</sequence>
<feature type="transmembrane region" description="Helical" evidence="6">
    <location>
        <begin position="229"/>
        <end position="262"/>
    </location>
</feature>
<reference evidence="7" key="2">
    <citation type="submission" date="2020-03" db="EMBL/GenBank/DDBJ databases">
        <title>Walnut 2.0.</title>
        <authorList>
            <person name="Marrano A."/>
            <person name="Britton M."/>
            <person name="Zimin A.V."/>
            <person name="Zaini P.A."/>
            <person name="Workman R."/>
            <person name="Puiu D."/>
            <person name="Bianco L."/>
            <person name="Allen B.J."/>
            <person name="Troggio M."/>
            <person name="Leslie C.A."/>
            <person name="Timp W."/>
            <person name="Dendekar A."/>
            <person name="Salzberg S.L."/>
            <person name="Neale D.B."/>
        </authorList>
    </citation>
    <scope>NUCLEOTIDE SEQUENCE</scope>
    <source>
        <tissue evidence="7">Leaves</tissue>
    </source>
</reference>
<proteinExistence type="predicted"/>
<keyword evidence="5" id="KW-0175">Coiled coil</keyword>
<organism evidence="7 8">
    <name type="scientific">Juglans regia</name>
    <name type="common">English walnut</name>
    <dbReference type="NCBI Taxonomy" id="51240"/>
    <lineage>
        <taxon>Eukaryota</taxon>
        <taxon>Viridiplantae</taxon>
        <taxon>Streptophyta</taxon>
        <taxon>Embryophyta</taxon>
        <taxon>Tracheophyta</taxon>
        <taxon>Spermatophyta</taxon>
        <taxon>Magnoliopsida</taxon>
        <taxon>eudicotyledons</taxon>
        <taxon>Gunneridae</taxon>
        <taxon>Pentapetalae</taxon>
        <taxon>rosids</taxon>
        <taxon>fabids</taxon>
        <taxon>Fagales</taxon>
        <taxon>Juglandaceae</taxon>
        <taxon>Juglans</taxon>
    </lineage>
</organism>
<dbReference type="EMBL" id="LIHL02000004">
    <property type="protein sequence ID" value="KAF5471534.1"/>
    <property type="molecule type" value="Genomic_DNA"/>
</dbReference>
<dbReference type="PANTHER" id="PTHR31652">
    <property type="entry name" value="LIMR FAMILY PROTEIN DDB_G0283707-RELATED"/>
    <property type="match status" value="1"/>
</dbReference>
<feature type="transmembrane region" description="Helical" evidence="6">
    <location>
        <begin position="146"/>
        <end position="171"/>
    </location>
</feature>
<dbReference type="InterPro" id="IPR006876">
    <property type="entry name" value="LMBR1-like_membr_prot"/>
</dbReference>
<evidence type="ECO:0008006" key="9">
    <source>
        <dbReference type="Google" id="ProtNLM"/>
    </source>
</evidence>
<evidence type="ECO:0000256" key="6">
    <source>
        <dbReference type="SAM" id="Phobius"/>
    </source>
</evidence>
<evidence type="ECO:0000313" key="7">
    <source>
        <dbReference type="EMBL" id="KAF5471534.1"/>
    </source>
</evidence>
<dbReference type="Gramene" id="Jr04_01650_p1">
    <property type="protein sequence ID" value="cds.Jr04_01650_p1"/>
    <property type="gene ID" value="Jr04_01650"/>
</dbReference>
<feature type="coiled-coil region" evidence="5">
    <location>
        <begin position="278"/>
        <end position="332"/>
    </location>
</feature>
<evidence type="ECO:0000256" key="2">
    <source>
        <dbReference type="ARBA" id="ARBA00022692"/>
    </source>
</evidence>
<dbReference type="Pfam" id="PF04791">
    <property type="entry name" value="LMBR1"/>
    <property type="match status" value="2"/>
</dbReference>
<feature type="transmembrane region" description="Helical" evidence="6">
    <location>
        <begin position="113"/>
        <end position="134"/>
    </location>
</feature>
<feature type="non-terminal residue" evidence="7">
    <location>
        <position position="1"/>
    </location>
</feature>
<comment type="caution">
    <text evidence="7">The sequence shown here is derived from an EMBL/GenBank/DDBJ whole genome shotgun (WGS) entry which is preliminary data.</text>
</comment>